<dbReference type="SFLD" id="SFLDG01082">
    <property type="entry name" value="B12-binding_domain_containing"/>
    <property type="match status" value="1"/>
</dbReference>
<dbReference type="InterPro" id="IPR034505">
    <property type="entry name" value="Coproporphyrinogen-III_oxidase"/>
</dbReference>
<dbReference type="GO" id="GO:0006779">
    <property type="term" value="P:porphyrin-containing compound biosynthetic process"/>
    <property type="evidence" value="ECO:0007669"/>
    <property type="project" value="InterPro"/>
</dbReference>
<dbReference type="InterPro" id="IPR058240">
    <property type="entry name" value="rSAM_sf"/>
</dbReference>
<sequence>MHSWLYSRLSRVDRLGLYIHIPFCEKKCYYCDFASYSGKRALVVPYLNALAKEIEAKTRGRCFDTIFIGGGTPSYLSSEELVILSGILSGVSRTEECEFTMECNPGNITKEKAKVLWGMGVNRISIGLQSSNDTLLMDIGRIHTFREFRDNFLMLREAGFKNINVDIIYGLPGETLEIFGKTLDDVAMLEPEHISCYSLIIEENTQFYVRRRRDTLILPDEDTEDAMKDLVTSRLESLGFLRYEISNYAREGFECRHNRNYWEFGEYIGCGAAAHEFTGGLRRENIRTVEGYIRSIESDSDAAVRVHENSREDSIEEFLFMGMRLVEGISLNSFKSRFSEDIMDIFGDVIRRHMGDGLLVIEGDRMRFTEKGMDLSNHVLSDLILTV</sequence>
<gene>
    <name evidence="5" type="ORF">T472_0212305</name>
</gene>
<proteinExistence type="inferred from homology"/>
<comment type="caution">
    <text evidence="5">The sequence shown here is derived from an EMBL/GenBank/DDBJ whole genome shotgun (WGS) entry which is preliminary data.</text>
</comment>
<dbReference type="SMART" id="SM00729">
    <property type="entry name" value="Elp3"/>
    <property type="match status" value="1"/>
</dbReference>
<dbReference type="SFLD" id="SFLDG01065">
    <property type="entry name" value="anaerobic_coproporphyrinogen-I"/>
    <property type="match status" value="1"/>
</dbReference>
<dbReference type="InterPro" id="IPR023404">
    <property type="entry name" value="rSAM_horseshoe"/>
</dbReference>
<keyword evidence="3" id="KW-0143">Chaperone</keyword>
<dbReference type="InterPro" id="IPR010723">
    <property type="entry name" value="HemN_C"/>
</dbReference>
<dbReference type="Gene3D" id="3.80.30.20">
    <property type="entry name" value="tm_1862 like domain"/>
    <property type="match status" value="1"/>
</dbReference>
<dbReference type="OrthoDB" id="9808022at2"/>
<dbReference type="GO" id="GO:0004109">
    <property type="term" value="F:coproporphyrinogen oxidase activity"/>
    <property type="evidence" value="ECO:0007669"/>
    <property type="project" value="InterPro"/>
</dbReference>
<dbReference type="PROSITE" id="PS51918">
    <property type="entry name" value="RADICAL_SAM"/>
    <property type="match status" value="1"/>
</dbReference>
<dbReference type="Proteomes" id="UP000017747">
    <property type="component" value="Unassembled WGS sequence"/>
</dbReference>
<keyword evidence="3" id="KW-0949">S-adenosyl-L-methionine</keyword>
<evidence type="ECO:0000256" key="1">
    <source>
        <dbReference type="ARBA" id="ARBA00006100"/>
    </source>
</evidence>
<evidence type="ECO:0000256" key="2">
    <source>
        <dbReference type="ARBA" id="ARBA00017228"/>
    </source>
</evidence>
<keyword evidence="3" id="KW-0479">Metal-binding</keyword>
<dbReference type="Pfam" id="PF06969">
    <property type="entry name" value="HemN_C"/>
    <property type="match status" value="1"/>
</dbReference>
<dbReference type="EMBL" id="AXUN02000183">
    <property type="protein sequence ID" value="ETA80335.1"/>
    <property type="molecule type" value="Genomic_DNA"/>
</dbReference>
<dbReference type="SFLD" id="SFLDS00029">
    <property type="entry name" value="Radical_SAM"/>
    <property type="match status" value="1"/>
</dbReference>
<evidence type="ECO:0000256" key="3">
    <source>
        <dbReference type="RuleBase" id="RU364116"/>
    </source>
</evidence>
<keyword evidence="3" id="KW-0349">Heme</keyword>
<evidence type="ECO:0000313" key="5">
    <source>
        <dbReference type="EMBL" id="ETA80335.1"/>
    </source>
</evidence>
<name>V7I267_9CLOT</name>
<dbReference type="CDD" id="cd01335">
    <property type="entry name" value="Radical_SAM"/>
    <property type="match status" value="1"/>
</dbReference>
<comment type="similarity">
    <text evidence="1">Belongs to the anaerobic coproporphyrinogen-III oxidase family. HemW subfamily.</text>
</comment>
<dbReference type="GO" id="GO:0046872">
    <property type="term" value="F:metal ion binding"/>
    <property type="evidence" value="ECO:0007669"/>
    <property type="project" value="UniProtKB-UniRule"/>
</dbReference>
<dbReference type="NCBIfam" id="TIGR00539">
    <property type="entry name" value="hemN_rel"/>
    <property type="match status" value="1"/>
</dbReference>
<dbReference type="InterPro" id="IPR006638">
    <property type="entry name" value="Elp3/MiaA/NifB-like_rSAM"/>
</dbReference>
<dbReference type="SFLD" id="SFLDF00288">
    <property type="entry name" value="HemN-like__clustered_with_nucl"/>
    <property type="match status" value="1"/>
</dbReference>
<keyword evidence="3" id="KW-0408">Iron</keyword>
<organism evidence="5 6">
    <name type="scientific">Youngiibacter fragilis 232.1</name>
    <dbReference type="NCBI Taxonomy" id="994573"/>
    <lineage>
        <taxon>Bacteria</taxon>
        <taxon>Bacillati</taxon>
        <taxon>Bacillota</taxon>
        <taxon>Clostridia</taxon>
        <taxon>Eubacteriales</taxon>
        <taxon>Clostridiaceae</taxon>
        <taxon>Youngiibacter</taxon>
    </lineage>
</organism>
<keyword evidence="6" id="KW-1185">Reference proteome</keyword>
<feature type="domain" description="Radical SAM core" evidence="4">
    <location>
        <begin position="9"/>
        <end position="241"/>
    </location>
</feature>
<accession>V7I267</accession>
<dbReference type="AlphaFoldDB" id="V7I267"/>
<dbReference type="PANTHER" id="PTHR13932:SF5">
    <property type="entry name" value="RADICAL S-ADENOSYL METHIONINE DOMAIN-CONTAINING PROTEIN 1, MITOCHONDRIAL"/>
    <property type="match status" value="1"/>
</dbReference>
<dbReference type="PATRIC" id="fig|994573.3.peg.2291"/>
<dbReference type="InterPro" id="IPR004559">
    <property type="entry name" value="HemW-like"/>
</dbReference>
<reference evidence="5 6" key="1">
    <citation type="journal article" date="2014" name="Genome Announc.">
        <title>Genome Sequence of Youngiibacter fragilis, the Type Strain of the Genus Youngiibacter.</title>
        <authorList>
            <person name="Wawrik C.B."/>
            <person name="Callaghan A.V."/>
            <person name="Stamps B.W."/>
            <person name="Wawrik B."/>
        </authorList>
    </citation>
    <scope>NUCLEOTIDE SEQUENCE [LARGE SCALE GENOMIC DNA]</scope>
    <source>
        <strain evidence="5 6">232.1</strain>
    </source>
</reference>
<evidence type="ECO:0000313" key="6">
    <source>
        <dbReference type="Proteomes" id="UP000017747"/>
    </source>
</evidence>
<dbReference type="STRING" id="994573.T472_0212305"/>
<dbReference type="GO" id="GO:0051539">
    <property type="term" value="F:4 iron, 4 sulfur cluster binding"/>
    <property type="evidence" value="ECO:0007669"/>
    <property type="project" value="UniProtKB-UniRule"/>
</dbReference>
<dbReference type="GO" id="GO:0005737">
    <property type="term" value="C:cytoplasm"/>
    <property type="evidence" value="ECO:0007669"/>
    <property type="project" value="UniProtKB-SubCell"/>
</dbReference>
<evidence type="ECO:0000259" key="4">
    <source>
        <dbReference type="PROSITE" id="PS51918"/>
    </source>
</evidence>
<dbReference type="SUPFAM" id="SSF102114">
    <property type="entry name" value="Radical SAM enzymes"/>
    <property type="match status" value="1"/>
</dbReference>
<dbReference type="SFLD" id="SFLDF00562">
    <property type="entry name" value="HemN-like__clustered_with_heat"/>
    <property type="match status" value="1"/>
</dbReference>
<dbReference type="InterPro" id="IPR007197">
    <property type="entry name" value="rSAM"/>
</dbReference>
<keyword evidence="3" id="KW-0411">Iron-sulfur</keyword>
<dbReference type="eggNOG" id="COG0635">
    <property type="taxonomic scope" value="Bacteria"/>
</dbReference>
<comment type="subcellular location">
    <subcellularLocation>
        <location evidence="3">Cytoplasm</location>
    </subcellularLocation>
</comment>
<protein>
    <recommendedName>
        <fullName evidence="2 3">Heme chaperone HemW</fullName>
    </recommendedName>
</protein>
<keyword evidence="3" id="KW-0004">4Fe-4S</keyword>
<keyword evidence="3" id="KW-0963">Cytoplasm</keyword>
<dbReference type="PANTHER" id="PTHR13932">
    <property type="entry name" value="COPROPORPHYRINIGEN III OXIDASE"/>
    <property type="match status" value="1"/>
</dbReference>
<dbReference type="Pfam" id="PF04055">
    <property type="entry name" value="Radical_SAM"/>
    <property type="match status" value="1"/>
</dbReference>
<comment type="function">
    <text evidence="3">Probably acts as a heme chaperone, transferring heme to an unknown acceptor. Binds one molecule of heme per monomer, possibly covalently. Binds 1 [4Fe-4S] cluster. The cluster is coordinated with 3 cysteines and an exchangeable S-adenosyl-L-methionine.</text>
</comment>